<evidence type="ECO:0000256" key="1">
    <source>
        <dbReference type="ARBA" id="ARBA00010716"/>
    </source>
</evidence>
<evidence type="ECO:0000313" key="15">
    <source>
        <dbReference type="EMBL" id="NEY81812.1"/>
    </source>
</evidence>
<evidence type="ECO:0000313" key="16">
    <source>
        <dbReference type="Proteomes" id="UP000472971"/>
    </source>
</evidence>
<protein>
    <recommendedName>
        <fullName evidence="3">N-acetylglucosamine-6-phosphate deacetylase</fullName>
        <ecNumber evidence="2">3.5.1.25</ecNumber>
    </recommendedName>
</protein>
<dbReference type="InterPro" id="IPR032466">
    <property type="entry name" value="Metal_Hydrolase"/>
</dbReference>
<evidence type="ECO:0000313" key="17">
    <source>
        <dbReference type="Proteomes" id="UP000570010"/>
    </source>
</evidence>
<gene>
    <name evidence="15" type="primary">nagA</name>
    <name evidence="15" type="ORF">G4D64_09925</name>
    <name evidence="14" type="ORF">H1Z61_10530</name>
</gene>
<dbReference type="Proteomes" id="UP000570010">
    <property type="component" value="Unassembled WGS sequence"/>
</dbReference>
<keyword evidence="6 9" id="KW-0119">Carbohydrate metabolism</keyword>
<dbReference type="EMBL" id="JACEIO010000023">
    <property type="protein sequence ID" value="MBA4537555.1"/>
    <property type="molecule type" value="Genomic_DNA"/>
</dbReference>
<evidence type="ECO:0000313" key="14">
    <source>
        <dbReference type="EMBL" id="MBA4537555.1"/>
    </source>
</evidence>
<sequence length="392" mass="42609">MTKKLLKDVKLCTGERMINNGYVLISDFKITSVGDMDQFTPLKDVEQIDLPKNAVIVPGFIDIHIHGAGGADTMDATTTALETMVNVLPQEGTTSLLATTITQEAQQIERALKNVANFVKNNNAPGKAEILGIHLEGPFISEKRAGAQPKEYILPASIELFKRWQTIANHLIKLVTIAPEKPEALKLIRYLSETNVIASIGHSDAMYDEMVKAVNAGAKQVTHLFNGMRELHHREPGVAGSALLFHELMAEMIVDGIHIHPEMVKLAINAKGTKGTILITDSMRAKCLKNGCYDLGGQKVNVSDGKAVLADGTLAGSILKMKDAIRNIISFTGISLLDAVQLASVNPAKQLGVFHRKGTISTGKDADLVVLDQNLEVIMTICRGKISYKREE</sequence>
<dbReference type="InterPro" id="IPR003764">
    <property type="entry name" value="GlcNAc_6-P_deAcase"/>
</dbReference>
<evidence type="ECO:0000256" key="3">
    <source>
        <dbReference type="ARBA" id="ARBA00018029"/>
    </source>
</evidence>
<dbReference type="CDD" id="cd00854">
    <property type="entry name" value="NagA"/>
    <property type="match status" value="1"/>
</dbReference>
<dbReference type="GO" id="GO:0008448">
    <property type="term" value="F:N-acetylglucosamine-6-phosphate deacetylase activity"/>
    <property type="evidence" value="ECO:0007669"/>
    <property type="project" value="UniProtKB-EC"/>
</dbReference>
<evidence type="ECO:0000256" key="4">
    <source>
        <dbReference type="ARBA" id="ARBA00022723"/>
    </source>
</evidence>
<dbReference type="InterPro" id="IPR006680">
    <property type="entry name" value="Amidohydro-rel"/>
</dbReference>
<reference evidence="14 17" key="2">
    <citation type="submission" date="2020-07" db="EMBL/GenBank/DDBJ databases">
        <authorList>
            <person name="Feng H."/>
        </authorList>
    </citation>
    <scope>NUCLEOTIDE SEQUENCE [LARGE SCALE GENOMIC DNA]</scope>
    <source>
        <strain evidence="17">s-12</strain>
        <strain evidence="14">S-12</strain>
    </source>
</reference>
<dbReference type="EC" id="3.5.1.25" evidence="2"/>
<keyword evidence="5 9" id="KW-0378">Hydrolase</keyword>
<comment type="catalytic activity">
    <reaction evidence="7">
        <text>N-acetyl-D-glucosamine 6-phosphate + H2O = D-glucosamine 6-phosphate + acetate</text>
        <dbReference type="Rhea" id="RHEA:22936"/>
        <dbReference type="ChEBI" id="CHEBI:15377"/>
        <dbReference type="ChEBI" id="CHEBI:30089"/>
        <dbReference type="ChEBI" id="CHEBI:57513"/>
        <dbReference type="ChEBI" id="CHEBI:58725"/>
        <dbReference type="EC" id="3.5.1.25"/>
    </reaction>
</comment>
<dbReference type="NCBIfam" id="TIGR00221">
    <property type="entry name" value="nagA"/>
    <property type="match status" value="1"/>
</dbReference>
<evidence type="ECO:0000259" key="13">
    <source>
        <dbReference type="Pfam" id="PF01979"/>
    </source>
</evidence>
<evidence type="ECO:0000256" key="10">
    <source>
        <dbReference type="PIRSR" id="PIRSR038994-1"/>
    </source>
</evidence>
<reference evidence="15 16" key="1">
    <citation type="submission" date="2020-02" db="EMBL/GenBank/DDBJ databases">
        <title>Bacillus aquiflavi sp. nov., isolated from yellow water of strong flavor Chinese baijiu in Yibin region of China.</title>
        <authorList>
            <person name="Xie J."/>
        </authorList>
    </citation>
    <scope>NUCLEOTIDE SEQUENCE [LARGE SCALE GENOMIC DNA]</scope>
    <source>
        <strain evidence="15 16">3H-10</strain>
    </source>
</reference>
<dbReference type="SUPFAM" id="SSF51338">
    <property type="entry name" value="Composite domain of metallo-dependent hydrolases"/>
    <property type="match status" value="1"/>
</dbReference>
<feature type="binding site" evidence="11">
    <location>
        <position position="258"/>
    </location>
    <ligand>
        <name>substrate</name>
    </ligand>
</feature>
<evidence type="ECO:0000256" key="12">
    <source>
        <dbReference type="PIRSR" id="PIRSR038994-3"/>
    </source>
</evidence>
<keyword evidence="4 12" id="KW-0479">Metal-binding</keyword>
<evidence type="ECO:0000256" key="2">
    <source>
        <dbReference type="ARBA" id="ARBA00011899"/>
    </source>
</evidence>
<evidence type="ECO:0000256" key="7">
    <source>
        <dbReference type="ARBA" id="ARBA00047647"/>
    </source>
</evidence>
<evidence type="ECO:0000256" key="5">
    <source>
        <dbReference type="ARBA" id="ARBA00022801"/>
    </source>
</evidence>
<evidence type="ECO:0000256" key="6">
    <source>
        <dbReference type="ARBA" id="ARBA00023277"/>
    </source>
</evidence>
<proteinExistence type="inferred from homology"/>
<feature type="binding site" evidence="11">
    <location>
        <position position="147"/>
    </location>
    <ligand>
        <name>substrate</name>
    </ligand>
</feature>
<dbReference type="InterPro" id="IPR011059">
    <property type="entry name" value="Metal-dep_hydrolase_composite"/>
</dbReference>
<dbReference type="EMBL" id="JAAIWN010000021">
    <property type="protein sequence ID" value="NEY81812.1"/>
    <property type="molecule type" value="Genomic_DNA"/>
</dbReference>
<dbReference type="GO" id="GO:0006046">
    <property type="term" value="P:N-acetylglucosamine catabolic process"/>
    <property type="evidence" value="ECO:0007669"/>
    <property type="project" value="TreeGrafter"/>
</dbReference>
<dbReference type="GO" id="GO:0046872">
    <property type="term" value="F:metal ion binding"/>
    <property type="evidence" value="ECO:0007669"/>
    <property type="project" value="UniProtKB-KW"/>
</dbReference>
<feature type="active site" description="Proton donor/acceptor" evidence="10">
    <location>
        <position position="281"/>
    </location>
</feature>
<feature type="binding site" evidence="12">
    <location>
        <position position="223"/>
    </location>
    <ligand>
        <name>Zn(2+)</name>
        <dbReference type="ChEBI" id="CHEBI:29105"/>
    </ligand>
</feature>
<dbReference type="Gene3D" id="2.30.40.10">
    <property type="entry name" value="Urease, subunit C, domain 1"/>
    <property type="match status" value="1"/>
</dbReference>
<feature type="domain" description="Amidohydrolase-related" evidence="13">
    <location>
        <begin position="55"/>
        <end position="386"/>
    </location>
</feature>
<organism evidence="15 16">
    <name type="scientific">Bacillus aquiflavi</name>
    <dbReference type="NCBI Taxonomy" id="2672567"/>
    <lineage>
        <taxon>Bacteria</taxon>
        <taxon>Bacillati</taxon>
        <taxon>Bacillota</taxon>
        <taxon>Bacilli</taxon>
        <taxon>Bacillales</taxon>
        <taxon>Bacillaceae</taxon>
        <taxon>Bacillus</taxon>
    </lineage>
</organism>
<dbReference type="Gene3D" id="3.20.20.140">
    <property type="entry name" value="Metal-dependent hydrolases"/>
    <property type="match status" value="1"/>
</dbReference>
<dbReference type="SUPFAM" id="SSF51556">
    <property type="entry name" value="Metallo-dependent hydrolases"/>
    <property type="match status" value="1"/>
</dbReference>
<dbReference type="PANTHER" id="PTHR11113:SF14">
    <property type="entry name" value="N-ACETYLGLUCOSAMINE-6-PHOSPHATE DEACETYLASE"/>
    <property type="match status" value="1"/>
</dbReference>
<comment type="pathway">
    <text evidence="8">Amino-sugar metabolism; N-acetylneuraminate degradation; D-fructose 6-phosphate from N-acetylneuraminate: step 4/5.</text>
</comment>
<evidence type="ECO:0000256" key="8">
    <source>
        <dbReference type="ARBA" id="ARBA00060590"/>
    </source>
</evidence>
<dbReference type="AlphaFoldDB" id="A0A6B3VXZ6"/>
<evidence type="ECO:0000256" key="11">
    <source>
        <dbReference type="PIRSR" id="PIRSR038994-2"/>
    </source>
</evidence>
<keyword evidence="16" id="KW-1185">Reference proteome</keyword>
<comment type="similarity">
    <text evidence="1 9">Belongs to the metallo-dependent hydrolases superfamily. NagA family.</text>
</comment>
<feature type="binding site" evidence="11">
    <location>
        <position position="234"/>
    </location>
    <ligand>
        <name>substrate</name>
    </ligand>
</feature>
<accession>A0A6B3VXZ6</accession>
<comment type="caution">
    <text evidence="15">The sequence shown here is derived from an EMBL/GenBank/DDBJ whole genome shotgun (WGS) entry which is preliminary data.</text>
</comment>
<dbReference type="Proteomes" id="UP000472971">
    <property type="component" value="Unassembled WGS sequence"/>
</dbReference>
<dbReference type="RefSeq" id="WP_163242206.1">
    <property type="nucleotide sequence ID" value="NZ_CP082780.1"/>
</dbReference>
<feature type="binding site" evidence="11">
    <location>
        <begin position="314"/>
        <end position="316"/>
    </location>
    <ligand>
        <name>substrate</name>
    </ligand>
</feature>
<comment type="cofactor">
    <cofactor evidence="12">
        <name>a divalent metal cation</name>
        <dbReference type="ChEBI" id="CHEBI:60240"/>
    </cofactor>
    <text evidence="12">Binds 1 divalent metal cation per subunit.</text>
</comment>
<dbReference type="PIRSF" id="PIRSF038994">
    <property type="entry name" value="NagA"/>
    <property type="match status" value="1"/>
</dbReference>
<feature type="binding site" evidence="11">
    <location>
        <begin position="226"/>
        <end position="227"/>
    </location>
    <ligand>
        <name>substrate</name>
    </ligand>
</feature>
<dbReference type="PANTHER" id="PTHR11113">
    <property type="entry name" value="N-ACETYLGLUCOSAMINE-6-PHOSPHATE DEACETYLASE"/>
    <property type="match status" value="1"/>
</dbReference>
<evidence type="ECO:0000256" key="9">
    <source>
        <dbReference type="PIRNR" id="PIRNR038994"/>
    </source>
</evidence>
<feature type="binding site" evidence="12">
    <location>
        <position position="202"/>
    </location>
    <ligand>
        <name>Zn(2+)</name>
        <dbReference type="ChEBI" id="CHEBI:29105"/>
    </ligand>
</feature>
<dbReference type="Pfam" id="PF01979">
    <property type="entry name" value="Amidohydro_1"/>
    <property type="match status" value="1"/>
</dbReference>
<dbReference type="FunFam" id="3.20.20.140:FF:000004">
    <property type="entry name" value="N-acetylglucosamine-6-phosphate deacetylase"/>
    <property type="match status" value="1"/>
</dbReference>
<name>A0A6B3VXZ6_9BACI</name>
<feature type="binding site" evidence="12">
    <location>
        <position position="136"/>
    </location>
    <ligand>
        <name>Zn(2+)</name>
        <dbReference type="ChEBI" id="CHEBI:29105"/>
    </ligand>
</feature>